<accession>A0A5B8W976</accession>
<dbReference type="GO" id="GO:0015344">
    <property type="term" value="F:siderophore uptake transmembrane transporter activity"/>
    <property type="evidence" value="ECO:0007669"/>
    <property type="project" value="TreeGrafter"/>
</dbReference>
<evidence type="ECO:0000259" key="4">
    <source>
        <dbReference type="Pfam" id="PF07715"/>
    </source>
</evidence>
<dbReference type="SUPFAM" id="SSF56935">
    <property type="entry name" value="Porins"/>
    <property type="match status" value="1"/>
</dbReference>
<evidence type="ECO:0000256" key="2">
    <source>
        <dbReference type="PROSITE-ProRule" id="PRU01360"/>
    </source>
</evidence>
<dbReference type="Gene3D" id="2.170.130.10">
    <property type="entry name" value="TonB-dependent receptor, plug domain"/>
    <property type="match status" value="1"/>
</dbReference>
<keyword evidence="5" id="KW-0675">Receptor</keyword>
<keyword evidence="6" id="KW-1185">Reference proteome</keyword>
<gene>
    <name evidence="5" type="ORF">FSB76_27495</name>
</gene>
<keyword evidence="2" id="KW-0813">Transport</keyword>
<dbReference type="AlphaFoldDB" id="A0A5B8W976"/>
<dbReference type="RefSeq" id="WP_147059191.1">
    <property type="nucleotide sequence ID" value="NZ_CP042437.1"/>
</dbReference>
<dbReference type="InterPro" id="IPR037066">
    <property type="entry name" value="Plug_dom_sf"/>
</dbReference>
<feature type="signal peptide" evidence="3">
    <location>
        <begin position="1"/>
        <end position="28"/>
    </location>
</feature>
<dbReference type="NCBIfam" id="TIGR04056">
    <property type="entry name" value="OMP_RagA_SusC"/>
    <property type="match status" value="1"/>
</dbReference>
<dbReference type="PANTHER" id="PTHR30069:SF29">
    <property type="entry name" value="HEMOGLOBIN AND HEMOGLOBIN-HAPTOGLOBIN-BINDING PROTEIN 1-RELATED"/>
    <property type="match status" value="1"/>
</dbReference>
<comment type="similarity">
    <text evidence="2">Belongs to the TonB-dependent receptor family.</text>
</comment>
<dbReference type="Pfam" id="PF13715">
    <property type="entry name" value="CarbopepD_reg_2"/>
    <property type="match status" value="1"/>
</dbReference>
<dbReference type="Proteomes" id="UP000321362">
    <property type="component" value="Chromosome"/>
</dbReference>
<feature type="chain" id="PRO_5022932598" evidence="3">
    <location>
        <begin position="29"/>
        <end position="1041"/>
    </location>
</feature>
<keyword evidence="2" id="KW-1134">Transmembrane beta strand</keyword>
<dbReference type="GO" id="GO:0009279">
    <property type="term" value="C:cell outer membrane"/>
    <property type="evidence" value="ECO:0007669"/>
    <property type="project" value="UniProtKB-SubCell"/>
</dbReference>
<dbReference type="Pfam" id="PF07715">
    <property type="entry name" value="Plug"/>
    <property type="match status" value="1"/>
</dbReference>
<dbReference type="FunFam" id="2.170.130.10:FF:000003">
    <property type="entry name" value="SusC/RagA family TonB-linked outer membrane protein"/>
    <property type="match status" value="1"/>
</dbReference>
<comment type="subcellular location">
    <subcellularLocation>
        <location evidence="2">Cell outer membrane</location>
        <topology evidence="2">Multi-pass membrane protein</topology>
    </subcellularLocation>
</comment>
<dbReference type="Gene3D" id="2.60.40.1120">
    <property type="entry name" value="Carboxypeptidase-like, regulatory domain"/>
    <property type="match status" value="1"/>
</dbReference>
<dbReference type="PANTHER" id="PTHR30069">
    <property type="entry name" value="TONB-DEPENDENT OUTER MEMBRANE RECEPTOR"/>
    <property type="match status" value="1"/>
</dbReference>
<keyword evidence="2" id="KW-0998">Cell outer membrane</keyword>
<feature type="domain" description="TonB-dependent receptor plug" evidence="4">
    <location>
        <begin position="125"/>
        <end position="230"/>
    </location>
</feature>
<dbReference type="InterPro" id="IPR012910">
    <property type="entry name" value="Plug_dom"/>
</dbReference>
<protein>
    <submittedName>
        <fullName evidence="5">TonB-dependent receptor</fullName>
    </submittedName>
</protein>
<keyword evidence="1 3" id="KW-0732">Signal</keyword>
<reference evidence="5 6" key="1">
    <citation type="journal article" date="2013" name="J. Microbiol.">
        <title>Mucilaginibacter ginsenosidivorax sp. nov., with ginsenoside converting activity isolated from sediment.</title>
        <authorList>
            <person name="Kim J.K."/>
            <person name="Choi T.E."/>
            <person name="Liu Q.M."/>
            <person name="Park H.Y."/>
            <person name="Yi T.H."/>
            <person name="Yoon M.H."/>
            <person name="Kim S.C."/>
            <person name="Im W.T."/>
        </authorList>
    </citation>
    <scope>NUCLEOTIDE SEQUENCE [LARGE SCALE GENOMIC DNA]</scope>
    <source>
        <strain evidence="5 6">KHI28</strain>
    </source>
</reference>
<evidence type="ECO:0000313" key="5">
    <source>
        <dbReference type="EMBL" id="QEC79515.1"/>
    </source>
</evidence>
<dbReference type="NCBIfam" id="TIGR04057">
    <property type="entry name" value="SusC_RagA_signa"/>
    <property type="match status" value="1"/>
</dbReference>
<dbReference type="InterPro" id="IPR023997">
    <property type="entry name" value="TonB-dep_OMP_SusC/RagA_CS"/>
</dbReference>
<evidence type="ECO:0000256" key="1">
    <source>
        <dbReference type="ARBA" id="ARBA00022729"/>
    </source>
</evidence>
<dbReference type="InterPro" id="IPR008969">
    <property type="entry name" value="CarboxyPept-like_regulatory"/>
</dbReference>
<dbReference type="GO" id="GO:0044718">
    <property type="term" value="P:siderophore transmembrane transport"/>
    <property type="evidence" value="ECO:0007669"/>
    <property type="project" value="TreeGrafter"/>
</dbReference>
<dbReference type="KEGG" id="mgk:FSB76_27495"/>
<evidence type="ECO:0000313" key="6">
    <source>
        <dbReference type="Proteomes" id="UP000321362"/>
    </source>
</evidence>
<dbReference type="PROSITE" id="PS52016">
    <property type="entry name" value="TONB_DEPENDENT_REC_3"/>
    <property type="match status" value="1"/>
</dbReference>
<keyword evidence="2" id="KW-0472">Membrane</keyword>
<sequence>MKKKVPPKKLGMYVLCLILLLCYQQGFTQQKRSVAGHVTDEHGQPLPGVSILLDGTAEGTSTDVNGFYKINVPEANTKLSFSFIGYLKKTVAVTKNWNGDVAMAPDKTSGNLGEVVVIGYGTRKKANLTGAVSTIKGTELEKSPVANVSNTLAGAVPGLIVNTRSGEPGTDDASILIRGKGTLGNTSPLVVIDGVPDRGFNRLDPADIESFTVLKDAAGAIYGARAANGVILITTKRGTAGKTTLSFTSNFSMTQPTRVPKMLNSWEFAQSANEYDDLVGQQHEYTADDIQKYKDGSDPLGHPNTNWWKAVMRNWATQTNNILTLRGGSDKVKYYISGQHLFQNSMYNSGTDYYKNDNGRANIDISATDNFKIGVDVMYRNEYKNGEAPGYDANAIFNQLWAAYPYLVPVYPNGKVGVGIGGGPQNAMVYVLNGGLGYTHNNYDYLQTKTSFSWALPKVTPGLHLDGYFAYDVNSNQYKGFNALPPPAYSYNKTTGNYDEVTSTIPPNLSITNSRTVSRLINLKLGYEHKFKKHGIEAFVAYEQQQQTYTELDAYRTGFLSNNVTELFAGSTVGETNNSVTTQFARQNFISRLSYNYDDRYLLDYNMRYDGSPNFPAGKRFGFFPSLSAAWRISQESFFHSSVIDDLKLRGSWGKTGNDAVNAFQYIQTYGLQAGQISQYLGAGYYFGPNATQVPGFSLGPTPNSNITWEVATSTNLGLDAQLFHSFSVSIDAFHSARNSILVKPSAAIPGYTGLTLPDVNLGKVNSKGLELDLGYSKKLNEDFSFNVNGNLTYAVNKVVYGAEPANVPAYQKVTGYPTDSYLLYQADGIFQNTAELNAYPHPTNTGVGDIRYKDVNGDGVINDLDKVRNTLSNTPQIMYGLTLGGKYKNFDFTIFFQGQAKAQALLMPGGLNMPEEFFTGRWQKEGDNTYPRTFNGPTERTFGSNTYPSTFWLRNDAFLRLKNVEIGYSFSKELLSRIKVKGARIFISGNNLFSIDKFGPSFDPESPSNISSLLNPNSSQNYGRTYPLQRIINLGVNVTF</sequence>
<proteinExistence type="inferred from homology"/>
<dbReference type="InterPro" id="IPR023996">
    <property type="entry name" value="TonB-dep_OMP_SusC/RagA"/>
</dbReference>
<dbReference type="EMBL" id="CP042437">
    <property type="protein sequence ID" value="QEC79515.1"/>
    <property type="molecule type" value="Genomic_DNA"/>
</dbReference>
<name>A0A5B8W976_9SPHI</name>
<dbReference type="InterPro" id="IPR039426">
    <property type="entry name" value="TonB-dep_rcpt-like"/>
</dbReference>
<evidence type="ECO:0000256" key="3">
    <source>
        <dbReference type="SAM" id="SignalP"/>
    </source>
</evidence>
<keyword evidence="2" id="KW-0812">Transmembrane</keyword>
<dbReference type="OrthoDB" id="9768177at2"/>
<organism evidence="5 6">
    <name type="scientific">Mucilaginibacter ginsenosidivorax</name>
    <dbReference type="NCBI Taxonomy" id="862126"/>
    <lineage>
        <taxon>Bacteria</taxon>
        <taxon>Pseudomonadati</taxon>
        <taxon>Bacteroidota</taxon>
        <taxon>Sphingobacteriia</taxon>
        <taxon>Sphingobacteriales</taxon>
        <taxon>Sphingobacteriaceae</taxon>
        <taxon>Mucilaginibacter</taxon>
    </lineage>
</organism>
<dbReference type="SUPFAM" id="SSF49464">
    <property type="entry name" value="Carboxypeptidase regulatory domain-like"/>
    <property type="match status" value="1"/>
</dbReference>